<dbReference type="GO" id="GO:0004527">
    <property type="term" value="F:exonuclease activity"/>
    <property type="evidence" value="ECO:0007669"/>
    <property type="project" value="UniProtKB-KW"/>
</dbReference>
<dbReference type="GO" id="GO:0043139">
    <property type="term" value="F:5'-3' DNA helicase activity"/>
    <property type="evidence" value="ECO:0007669"/>
    <property type="project" value="TreeGrafter"/>
</dbReference>
<keyword evidence="1" id="KW-0540">Nuclease</keyword>
<dbReference type="CDD" id="cd18808">
    <property type="entry name" value="SF1_C_Upf1"/>
    <property type="match status" value="1"/>
</dbReference>
<dbReference type="InterPro" id="IPR050534">
    <property type="entry name" value="Coronavir_polyprotein_1ab"/>
</dbReference>
<evidence type="ECO:0000256" key="8">
    <source>
        <dbReference type="ARBA" id="ARBA00023204"/>
    </source>
</evidence>
<keyword evidence="3" id="KW-0227">DNA damage</keyword>
<evidence type="ECO:0000259" key="9">
    <source>
        <dbReference type="Pfam" id="PF12705"/>
    </source>
</evidence>
<name>A0AAD1GYK7_MYCXE</name>
<feature type="domain" description="YprB ribonuclease H-like" evidence="11">
    <location>
        <begin position="312"/>
        <end position="499"/>
    </location>
</feature>
<feature type="domain" description="PD-(D/E)XK endonuclease-like" evidence="9">
    <location>
        <begin position="51"/>
        <end position="180"/>
    </location>
</feature>
<proteinExistence type="predicted"/>
<dbReference type="Pfam" id="PF13482">
    <property type="entry name" value="RNase_H_2"/>
    <property type="match status" value="1"/>
</dbReference>
<dbReference type="InterPro" id="IPR019993">
    <property type="entry name" value="RecB_nuclease_TM0106_put"/>
</dbReference>
<evidence type="ECO:0000256" key="5">
    <source>
        <dbReference type="ARBA" id="ARBA00022806"/>
    </source>
</evidence>
<sequence>MFVDDDTVIYSASDLVAACRCEYALLRVFDANLGRGPAVAVEDDDLLARAAALGDEHERRRLDQFREQFGTVVVIGRPPYTVAGLTAAAEATRRAIADGAPVVYQATVFDGRFAGFVDFLIRDGDRYRVTDTKLARSAQVKALLQLAAYAHGLASSGVAVAPEAELILGDGAVARYRVDELIPVYLAQRAALQRLLDDHYAAGVPVRWDDEDVRACFGCPECQAQLRASDDLLLVAGMRVSQRAKLIDAGITTVAQLARHVGPVPHLAARTLHDLTAQARLQVAERQSGTPQFEISDPQPLAVLPDPDDGDLFFDFEGDPLWSADGRDWGLEYLFGVLDAQGGFRPLWAHSRAEERKALSSFLAMVAKRRKRYPNMHIYHYAPYEKTALLRLAGRHGVGEDEIDDLLRNGVLVDLYPLVRKSIRVGAESFGLKALEPLYMGAGQRRGDVTTATDSIAQYARFCELRDSGCADEAAAMLKEIEDYNHYDCRSTRALRDWLLIRAFECGVTPRGAQPVSDGDGVDQHDQLATTFADFVGDAASGDRTPEQTAVALLAAARGYHRREDKPFWWAHFDRLNYPVDEWADDTDVFIVDRASVLSDWHQPPRARKLRRRVRLTGELARGELKVDVFALYEPPGPPTLTDDPDRRAAGRAQVVEFDDPTVPTELVVLERASDGKAFHQVPFALTPGPPPPTARLRESIEATATEVAGGLPQLPNTALFDILLRRPPRTRRGAPLPHSGDTATDIAAALLDLDSSYVAVHGPPGTGKTYTAAKVITRLVNEHGWRIGVVAQSHAVVEHLFDCAITVGMDPMRVGKKPHERTNPRWRHIDESDYAAFISGSAGCVIGGTAWDFANRARVPPGSLDLLVIDEAGQFCLANTIAVAPAAANLLLLGDPQQLPQVSQGTHPEPVDTSALGWLADGQRTLPPERGYFLDRSYRMHPAVCGPVSRLCYEGRLCSHTESTAARRLDGYAPGVHVLWVEHDGNSTDSPEEADAIVAEIRRLLGSSWTDEQGTRPLNASDVLVLAPYNAQVVLLRERLAAAGLDAVRVGTVDKFQGAQAPVVFVSMTASSIEEVPRGMSFLLNRNRLNVAVSRAQYAAVIVRSVMLTQYLPSTPAGLMELGAFLALTSDDLRAPWPCGDGQAERHGALLRG</sequence>
<keyword evidence="7" id="KW-0067">ATP-binding</keyword>
<dbReference type="PANTHER" id="PTHR43788:SF8">
    <property type="entry name" value="DNA-BINDING PROTEIN SMUBP-2"/>
    <property type="match status" value="1"/>
</dbReference>
<dbReference type="InterPro" id="IPR038720">
    <property type="entry name" value="YprB_RNase_H-like_dom"/>
</dbReference>
<evidence type="ECO:0008006" key="14">
    <source>
        <dbReference type="Google" id="ProtNLM"/>
    </source>
</evidence>
<dbReference type="InterPro" id="IPR038726">
    <property type="entry name" value="PDDEXK_AddAB-type"/>
</dbReference>
<evidence type="ECO:0000313" key="12">
    <source>
        <dbReference type="EMBL" id="BBU21778.1"/>
    </source>
</evidence>
<evidence type="ECO:0000256" key="2">
    <source>
        <dbReference type="ARBA" id="ARBA00022741"/>
    </source>
</evidence>
<dbReference type="GO" id="GO:0006281">
    <property type="term" value="P:DNA repair"/>
    <property type="evidence" value="ECO:0007669"/>
    <property type="project" value="UniProtKB-KW"/>
</dbReference>
<evidence type="ECO:0000256" key="7">
    <source>
        <dbReference type="ARBA" id="ARBA00022840"/>
    </source>
</evidence>
<dbReference type="Pfam" id="PF12705">
    <property type="entry name" value="PDDEXK_1"/>
    <property type="match status" value="1"/>
</dbReference>
<evidence type="ECO:0000256" key="4">
    <source>
        <dbReference type="ARBA" id="ARBA00022801"/>
    </source>
</evidence>
<dbReference type="InterPro" id="IPR047187">
    <property type="entry name" value="SF1_C_Upf1"/>
</dbReference>
<dbReference type="NCBIfam" id="TIGR03491">
    <property type="entry name" value="TM0106 family RecB-like putative nuclease"/>
    <property type="match status" value="1"/>
</dbReference>
<dbReference type="GO" id="GO:0005524">
    <property type="term" value="F:ATP binding"/>
    <property type="evidence" value="ECO:0007669"/>
    <property type="project" value="UniProtKB-KW"/>
</dbReference>
<dbReference type="Gene3D" id="3.40.50.300">
    <property type="entry name" value="P-loop containing nucleotide triphosphate hydrolases"/>
    <property type="match status" value="2"/>
</dbReference>
<accession>A0AAD1GYK7</accession>
<evidence type="ECO:0000256" key="1">
    <source>
        <dbReference type="ARBA" id="ARBA00022722"/>
    </source>
</evidence>
<gene>
    <name evidence="12" type="ORF">MYXE_15670</name>
</gene>
<dbReference type="PANTHER" id="PTHR43788">
    <property type="entry name" value="DNA2/NAM7 HELICASE FAMILY MEMBER"/>
    <property type="match status" value="1"/>
</dbReference>
<dbReference type="SUPFAM" id="SSF52540">
    <property type="entry name" value="P-loop containing nucleoside triphosphate hydrolases"/>
    <property type="match status" value="1"/>
</dbReference>
<feature type="domain" description="DNA2/NAM7 helicase-like C-terminal" evidence="10">
    <location>
        <begin position="930"/>
        <end position="1104"/>
    </location>
</feature>
<evidence type="ECO:0000256" key="3">
    <source>
        <dbReference type="ARBA" id="ARBA00022763"/>
    </source>
</evidence>
<evidence type="ECO:0000259" key="11">
    <source>
        <dbReference type="Pfam" id="PF13482"/>
    </source>
</evidence>
<protein>
    <recommendedName>
        <fullName evidence="14">RecB family nuclease</fullName>
    </recommendedName>
</protein>
<dbReference type="EMBL" id="AP022314">
    <property type="protein sequence ID" value="BBU21778.1"/>
    <property type="molecule type" value="Genomic_DNA"/>
</dbReference>
<reference evidence="12 13" key="1">
    <citation type="submission" date="2019-12" db="EMBL/GenBank/DDBJ databases">
        <title>Complete genome sequence of Mycolicibacterium xenopi str. JCM15661T.</title>
        <authorList>
            <person name="Yoshida M."/>
            <person name="Fukano H."/>
            <person name="Asakura T."/>
            <person name="Hoshino Y."/>
        </authorList>
    </citation>
    <scope>NUCLEOTIDE SEQUENCE [LARGE SCALE GENOMIC DNA]</scope>
    <source>
        <strain evidence="12 13">JCM 15661T</strain>
    </source>
</reference>
<dbReference type="RefSeq" id="WP_085197675.1">
    <property type="nucleotide sequence ID" value="NZ_AP022314.1"/>
</dbReference>
<organism evidence="12 13">
    <name type="scientific">Mycobacterium xenopi</name>
    <dbReference type="NCBI Taxonomy" id="1789"/>
    <lineage>
        <taxon>Bacteria</taxon>
        <taxon>Bacillati</taxon>
        <taxon>Actinomycetota</taxon>
        <taxon>Actinomycetes</taxon>
        <taxon>Mycobacteriales</taxon>
        <taxon>Mycobacteriaceae</taxon>
        <taxon>Mycobacterium</taxon>
    </lineage>
</organism>
<keyword evidence="2" id="KW-0547">Nucleotide-binding</keyword>
<dbReference type="InterPro" id="IPR041679">
    <property type="entry name" value="DNA2/NAM7-like_C"/>
</dbReference>
<dbReference type="CDD" id="cd17934">
    <property type="entry name" value="DEXXQc_Upf1-like"/>
    <property type="match status" value="1"/>
</dbReference>
<dbReference type="AlphaFoldDB" id="A0AAD1GYK7"/>
<keyword evidence="5" id="KW-0347">Helicase</keyword>
<evidence type="ECO:0000313" key="13">
    <source>
        <dbReference type="Proteomes" id="UP000464624"/>
    </source>
</evidence>
<dbReference type="Proteomes" id="UP000464624">
    <property type="component" value="Chromosome"/>
</dbReference>
<keyword evidence="4" id="KW-0378">Hydrolase</keyword>
<dbReference type="Pfam" id="PF13087">
    <property type="entry name" value="AAA_12"/>
    <property type="match status" value="1"/>
</dbReference>
<keyword evidence="6" id="KW-0269">Exonuclease</keyword>
<evidence type="ECO:0000256" key="6">
    <source>
        <dbReference type="ARBA" id="ARBA00022839"/>
    </source>
</evidence>
<evidence type="ECO:0000259" key="10">
    <source>
        <dbReference type="Pfam" id="PF13087"/>
    </source>
</evidence>
<dbReference type="InterPro" id="IPR027417">
    <property type="entry name" value="P-loop_NTPase"/>
</dbReference>
<keyword evidence="8" id="KW-0234">DNA repair</keyword>
<dbReference type="KEGG" id="mxe:MYXE_15670"/>
<dbReference type="Pfam" id="PF13604">
    <property type="entry name" value="AAA_30"/>
    <property type="match status" value="1"/>
</dbReference>